<dbReference type="RefSeq" id="WP_377914099.1">
    <property type="nucleotide sequence ID" value="NZ_JBHRZT010000032.1"/>
</dbReference>
<feature type="transmembrane region" description="Helical" evidence="7">
    <location>
        <begin position="20"/>
        <end position="41"/>
    </location>
</feature>
<dbReference type="EMBL" id="JBHRZT010000032">
    <property type="protein sequence ID" value="MFC3883536.1"/>
    <property type="molecule type" value="Genomic_DNA"/>
</dbReference>
<gene>
    <name evidence="10" type="ORF">ACFOU2_08455</name>
</gene>
<evidence type="ECO:0000259" key="8">
    <source>
        <dbReference type="Pfam" id="PF02706"/>
    </source>
</evidence>
<comment type="similarity">
    <text evidence="2">Belongs to the CpsC/CapA family.</text>
</comment>
<evidence type="ECO:0000256" key="5">
    <source>
        <dbReference type="ARBA" id="ARBA00022989"/>
    </source>
</evidence>
<keyword evidence="5 7" id="KW-1133">Transmembrane helix</keyword>
<dbReference type="Pfam" id="PF13807">
    <property type="entry name" value="GNVR"/>
    <property type="match status" value="1"/>
</dbReference>
<proteinExistence type="inferred from homology"/>
<evidence type="ECO:0000256" key="1">
    <source>
        <dbReference type="ARBA" id="ARBA00004651"/>
    </source>
</evidence>
<evidence type="ECO:0000313" key="11">
    <source>
        <dbReference type="Proteomes" id="UP001595752"/>
    </source>
</evidence>
<dbReference type="PANTHER" id="PTHR32309">
    <property type="entry name" value="TYROSINE-PROTEIN KINASE"/>
    <property type="match status" value="1"/>
</dbReference>
<dbReference type="InterPro" id="IPR003856">
    <property type="entry name" value="LPS_length_determ_N"/>
</dbReference>
<evidence type="ECO:0000256" key="2">
    <source>
        <dbReference type="ARBA" id="ARBA00006683"/>
    </source>
</evidence>
<evidence type="ECO:0000259" key="9">
    <source>
        <dbReference type="Pfam" id="PF13807"/>
    </source>
</evidence>
<feature type="domain" description="Tyrosine-protein kinase G-rich" evidence="9">
    <location>
        <begin position="151"/>
        <end position="195"/>
    </location>
</feature>
<comment type="caution">
    <text evidence="10">The sequence shown here is derived from an EMBL/GenBank/DDBJ whole genome shotgun (WGS) entry which is preliminary data.</text>
</comment>
<evidence type="ECO:0000256" key="6">
    <source>
        <dbReference type="ARBA" id="ARBA00023136"/>
    </source>
</evidence>
<dbReference type="PANTHER" id="PTHR32309:SF13">
    <property type="entry name" value="FERRIC ENTEROBACTIN TRANSPORT PROTEIN FEPE"/>
    <property type="match status" value="1"/>
</dbReference>
<organism evidence="10 11">
    <name type="scientific">Bacillus songklensis</name>
    <dbReference type="NCBI Taxonomy" id="1069116"/>
    <lineage>
        <taxon>Bacteria</taxon>
        <taxon>Bacillati</taxon>
        <taxon>Bacillota</taxon>
        <taxon>Bacilli</taxon>
        <taxon>Bacillales</taxon>
        <taxon>Bacillaceae</taxon>
        <taxon>Bacillus</taxon>
    </lineage>
</organism>
<keyword evidence="3" id="KW-1003">Cell membrane</keyword>
<dbReference type="Proteomes" id="UP001595752">
    <property type="component" value="Unassembled WGS sequence"/>
</dbReference>
<protein>
    <submittedName>
        <fullName evidence="10">YveK family protein</fullName>
    </submittedName>
</protein>
<evidence type="ECO:0000256" key="7">
    <source>
        <dbReference type="SAM" id="Phobius"/>
    </source>
</evidence>
<dbReference type="InterPro" id="IPR050445">
    <property type="entry name" value="Bact_polysacc_biosynth/exp"/>
</dbReference>
<feature type="domain" description="Polysaccharide chain length determinant N-terminal" evidence="8">
    <location>
        <begin position="5"/>
        <end position="93"/>
    </location>
</feature>
<dbReference type="Pfam" id="PF02706">
    <property type="entry name" value="Wzz"/>
    <property type="match status" value="1"/>
</dbReference>
<comment type="subcellular location">
    <subcellularLocation>
        <location evidence="1">Cell membrane</location>
        <topology evidence="1">Multi-pass membrane protein</topology>
    </subcellularLocation>
</comment>
<keyword evidence="6 7" id="KW-0472">Membrane</keyword>
<accession>A0ABV8B2V3</accession>
<keyword evidence="11" id="KW-1185">Reference proteome</keyword>
<evidence type="ECO:0000256" key="4">
    <source>
        <dbReference type="ARBA" id="ARBA00022692"/>
    </source>
</evidence>
<feature type="transmembrane region" description="Helical" evidence="7">
    <location>
        <begin position="173"/>
        <end position="193"/>
    </location>
</feature>
<keyword evidence="4 7" id="KW-0812">Transmembrane</keyword>
<name>A0ABV8B2V3_9BACI</name>
<evidence type="ECO:0000256" key="3">
    <source>
        <dbReference type="ARBA" id="ARBA00022475"/>
    </source>
</evidence>
<evidence type="ECO:0000313" key="10">
    <source>
        <dbReference type="EMBL" id="MFC3883536.1"/>
    </source>
</evidence>
<dbReference type="InterPro" id="IPR032807">
    <property type="entry name" value="GNVR"/>
</dbReference>
<reference evidence="11" key="1">
    <citation type="journal article" date="2019" name="Int. J. Syst. Evol. Microbiol.">
        <title>The Global Catalogue of Microorganisms (GCM) 10K type strain sequencing project: providing services to taxonomists for standard genome sequencing and annotation.</title>
        <authorList>
            <consortium name="The Broad Institute Genomics Platform"/>
            <consortium name="The Broad Institute Genome Sequencing Center for Infectious Disease"/>
            <person name="Wu L."/>
            <person name="Ma J."/>
        </authorList>
    </citation>
    <scope>NUCLEOTIDE SEQUENCE [LARGE SCALE GENOMIC DNA]</scope>
    <source>
        <strain evidence="11">CCUG 61889</strain>
    </source>
</reference>
<sequence>MEQDGIQLFTYSKLIRKRFWAISTFTLILTLVGALITFFYIPPVYEARVQMLVNQTTGEEGAAVIGDVNNQLKLVKTYGELIESPRIMGPAAEEAPGVKSQRELKEKVRVETQTDSQVLTIVVRGDNTEEAASTADIIADTFKNEIPDLVGVDNVQVLSKALADPKPVQPQPLLYIGLTLIFSLILSTVFVFLQEIWRQESKKESGS</sequence>